<feature type="region of interest" description="Disordered" evidence="1">
    <location>
        <begin position="1"/>
        <end position="44"/>
    </location>
</feature>
<dbReference type="EMBL" id="GG663742">
    <property type="protein sequence ID" value="EEH55044.1"/>
    <property type="molecule type" value="Genomic_DNA"/>
</dbReference>
<evidence type="ECO:0000313" key="3">
    <source>
        <dbReference type="Proteomes" id="UP000001876"/>
    </source>
</evidence>
<dbReference type="InterPro" id="IPR037734">
    <property type="entry name" value="Thylakoid_lumenal_17.9"/>
</dbReference>
<dbReference type="AlphaFoldDB" id="C1MYF3"/>
<accession>C1MYF3</accession>
<feature type="compositionally biased region" description="Basic residues" evidence="1">
    <location>
        <begin position="1"/>
        <end position="11"/>
    </location>
</feature>
<dbReference type="eggNOG" id="ENOG502QS2R">
    <property type="taxonomic scope" value="Eukaryota"/>
</dbReference>
<dbReference type="Proteomes" id="UP000001876">
    <property type="component" value="Unassembled WGS sequence"/>
</dbReference>
<dbReference type="OrthoDB" id="200029at2759"/>
<evidence type="ECO:0000256" key="1">
    <source>
        <dbReference type="SAM" id="MobiDB-lite"/>
    </source>
</evidence>
<keyword evidence="3" id="KW-1185">Reference proteome</keyword>
<dbReference type="Pfam" id="PF07386">
    <property type="entry name" value="DUF1499"/>
    <property type="match status" value="1"/>
</dbReference>
<dbReference type="KEGG" id="mpp:MICPUCDRAFT_40809"/>
<dbReference type="OMA" id="EELGWYA"/>
<evidence type="ECO:0000313" key="2">
    <source>
        <dbReference type="EMBL" id="EEH55044.1"/>
    </source>
</evidence>
<gene>
    <name evidence="2" type="ORF">MICPUCDRAFT_40809</name>
</gene>
<sequence>MASTATRRRRSGTSTASRRAASTRPRAASSSDDAIADRHVSSSAPVRRRDVAAALLASSVALSSVMTSPSSSSAATMPDSEPTGLDANGRLRRCPSNFNCVSTSSIGGAPEQYGTAWTAKTATVDDAVAQVAAAVSRACGDQGARRVESVPVENGHYLRFEMDGKLGKDNVEFFIKNEGIGDRNGWEGDAGREKEFLVLYRSLATTVKYVYPFTTPVSDFGEQKKRMERIRGEVGWRRVGCELEECELDL</sequence>
<protein>
    <submittedName>
        <fullName evidence="2">Predicted protein</fullName>
    </submittedName>
</protein>
<dbReference type="InterPro" id="IPR010865">
    <property type="entry name" value="DUF1499"/>
</dbReference>
<dbReference type="GeneID" id="9686002"/>
<feature type="compositionally biased region" description="Low complexity" evidence="1">
    <location>
        <begin position="68"/>
        <end position="80"/>
    </location>
</feature>
<dbReference type="PANTHER" id="PTHR36783:SF2">
    <property type="entry name" value="THYLAKOID LUMENAL 17.9 KDA PROTEIN, CHLOROPLASTIC"/>
    <property type="match status" value="1"/>
</dbReference>
<proteinExistence type="predicted"/>
<feature type="region of interest" description="Disordered" evidence="1">
    <location>
        <begin position="68"/>
        <end position="89"/>
    </location>
</feature>
<dbReference type="RefSeq" id="XP_003060275.1">
    <property type="nucleotide sequence ID" value="XM_003060229.1"/>
</dbReference>
<organism evidence="3">
    <name type="scientific">Micromonas pusilla (strain CCMP1545)</name>
    <name type="common">Picoplanktonic green alga</name>
    <dbReference type="NCBI Taxonomy" id="564608"/>
    <lineage>
        <taxon>Eukaryota</taxon>
        <taxon>Viridiplantae</taxon>
        <taxon>Chlorophyta</taxon>
        <taxon>Mamiellophyceae</taxon>
        <taxon>Mamiellales</taxon>
        <taxon>Mamiellaceae</taxon>
        <taxon>Micromonas</taxon>
    </lineage>
</organism>
<reference evidence="2 3" key="1">
    <citation type="journal article" date="2009" name="Science">
        <title>Green evolution and dynamic adaptations revealed by genomes of the marine picoeukaryotes Micromonas.</title>
        <authorList>
            <person name="Worden A.Z."/>
            <person name="Lee J.H."/>
            <person name="Mock T."/>
            <person name="Rouze P."/>
            <person name="Simmons M.P."/>
            <person name="Aerts A.L."/>
            <person name="Allen A.E."/>
            <person name="Cuvelier M.L."/>
            <person name="Derelle E."/>
            <person name="Everett M.V."/>
            <person name="Foulon E."/>
            <person name="Grimwood J."/>
            <person name="Gundlach H."/>
            <person name="Henrissat B."/>
            <person name="Napoli C."/>
            <person name="McDonald S.M."/>
            <person name="Parker M.S."/>
            <person name="Rombauts S."/>
            <person name="Salamov A."/>
            <person name="Von Dassow P."/>
            <person name="Badger J.H."/>
            <person name="Coutinho P.M."/>
            <person name="Demir E."/>
            <person name="Dubchak I."/>
            <person name="Gentemann C."/>
            <person name="Eikrem W."/>
            <person name="Gready J.E."/>
            <person name="John U."/>
            <person name="Lanier W."/>
            <person name="Lindquist E.A."/>
            <person name="Lucas S."/>
            <person name="Mayer K.F."/>
            <person name="Moreau H."/>
            <person name="Not F."/>
            <person name="Otillar R."/>
            <person name="Panaud O."/>
            <person name="Pangilinan J."/>
            <person name="Paulsen I."/>
            <person name="Piegu B."/>
            <person name="Poliakov A."/>
            <person name="Robbens S."/>
            <person name="Schmutz J."/>
            <person name="Toulza E."/>
            <person name="Wyss T."/>
            <person name="Zelensky A."/>
            <person name="Zhou K."/>
            <person name="Armbrust E.V."/>
            <person name="Bhattacharya D."/>
            <person name="Goodenough U.W."/>
            <person name="Van de Peer Y."/>
            <person name="Grigoriev I.V."/>
        </authorList>
    </citation>
    <scope>NUCLEOTIDE SEQUENCE [LARGE SCALE GENOMIC DNA]</scope>
    <source>
        <strain evidence="2 3">CCMP1545</strain>
    </source>
</reference>
<name>C1MYF3_MICPC</name>
<feature type="compositionally biased region" description="Low complexity" evidence="1">
    <location>
        <begin position="12"/>
        <end position="33"/>
    </location>
</feature>
<dbReference type="PANTHER" id="PTHR36783">
    <property type="entry name" value="THYLAKOID LUMENAL 17.9 KDA PROTEIN, CHLOROPLASTIC"/>
    <property type="match status" value="1"/>
</dbReference>